<reference evidence="2 3" key="1">
    <citation type="submission" date="2019-06" db="EMBL/GenBank/DDBJ databases">
        <title>Draft genome sequence of the filamentous fungus Phialemoniopsis curvata isolated from diesel fuel.</title>
        <authorList>
            <person name="Varaljay V.A."/>
            <person name="Lyon W.J."/>
            <person name="Crouch A.L."/>
            <person name="Drake C.E."/>
            <person name="Hollomon J.M."/>
            <person name="Nadeau L.J."/>
            <person name="Nunn H.S."/>
            <person name="Stevenson B.S."/>
            <person name="Bojanowski C.L."/>
            <person name="Crookes-Goodson W.J."/>
        </authorList>
    </citation>
    <scope>NUCLEOTIDE SEQUENCE [LARGE SCALE GENOMIC DNA]</scope>
    <source>
        <strain evidence="2 3">D216</strain>
    </source>
</reference>
<dbReference type="OrthoDB" id="4868994at2759"/>
<gene>
    <name evidence="2" type="ORF">E0L32_003216</name>
</gene>
<accession>A0A507BK61</accession>
<organism evidence="2 3">
    <name type="scientific">Thyridium curvatum</name>
    <dbReference type="NCBI Taxonomy" id="1093900"/>
    <lineage>
        <taxon>Eukaryota</taxon>
        <taxon>Fungi</taxon>
        <taxon>Dikarya</taxon>
        <taxon>Ascomycota</taxon>
        <taxon>Pezizomycotina</taxon>
        <taxon>Sordariomycetes</taxon>
        <taxon>Sordariomycetidae</taxon>
        <taxon>Thyridiales</taxon>
        <taxon>Thyridiaceae</taxon>
        <taxon>Thyridium</taxon>
    </lineage>
</organism>
<name>A0A507BK61_9PEZI</name>
<dbReference type="GeneID" id="41970663"/>
<keyword evidence="1" id="KW-1133">Transmembrane helix</keyword>
<keyword evidence="1" id="KW-0472">Membrane</keyword>
<evidence type="ECO:0000313" key="2">
    <source>
        <dbReference type="EMBL" id="TPX17098.1"/>
    </source>
</evidence>
<evidence type="ECO:0000256" key="1">
    <source>
        <dbReference type="SAM" id="Phobius"/>
    </source>
</evidence>
<sequence length="141" mass="15337">MSSSDLPTPVKKAPTGLEAWGLSSMPAMGLATLITALHWRPFQPLPMLFVPVLLGSSYLNVAGFQIDSAGITAAWSGLYVLLAMRRRQPLKRRFMARGIVRGAAMGLGTVNAVACGYTYAKGDRKQEAVERKARNRWGTEN</sequence>
<keyword evidence="3" id="KW-1185">Reference proteome</keyword>
<keyword evidence="1" id="KW-0812">Transmembrane</keyword>
<proteinExistence type="predicted"/>
<evidence type="ECO:0000313" key="3">
    <source>
        <dbReference type="Proteomes" id="UP000319257"/>
    </source>
</evidence>
<dbReference type="EMBL" id="SKBQ01000014">
    <property type="protein sequence ID" value="TPX17098.1"/>
    <property type="molecule type" value="Genomic_DNA"/>
</dbReference>
<comment type="caution">
    <text evidence="2">The sequence shown here is derived from an EMBL/GenBank/DDBJ whole genome shotgun (WGS) entry which is preliminary data.</text>
</comment>
<dbReference type="InParanoid" id="A0A507BK61"/>
<dbReference type="STRING" id="1093900.A0A507BK61"/>
<dbReference type="AlphaFoldDB" id="A0A507BK61"/>
<feature type="transmembrane region" description="Helical" evidence="1">
    <location>
        <begin position="59"/>
        <end position="82"/>
    </location>
</feature>
<protein>
    <submittedName>
        <fullName evidence="2">Uncharacterized protein</fullName>
    </submittedName>
</protein>
<dbReference type="RefSeq" id="XP_030998809.1">
    <property type="nucleotide sequence ID" value="XM_031137492.1"/>
</dbReference>
<dbReference type="Proteomes" id="UP000319257">
    <property type="component" value="Unassembled WGS sequence"/>
</dbReference>
<feature type="transmembrane region" description="Helical" evidence="1">
    <location>
        <begin position="20"/>
        <end position="39"/>
    </location>
</feature>